<keyword evidence="3" id="KW-0808">Transferase</keyword>
<dbReference type="PANTHER" id="PTHR27002">
    <property type="entry name" value="RECEPTOR-LIKE SERINE/THREONINE-PROTEIN KINASE SD1-8"/>
    <property type="match status" value="1"/>
</dbReference>
<dbReference type="GO" id="GO:0004674">
    <property type="term" value="F:protein serine/threonine kinase activity"/>
    <property type="evidence" value="ECO:0007669"/>
    <property type="project" value="UniProtKB-KW"/>
</dbReference>
<reference evidence="11" key="1">
    <citation type="submission" date="2022-06" db="EMBL/GenBank/DDBJ databases">
        <title>Uncovering the hologenomic basis of an extraordinary plant invasion.</title>
        <authorList>
            <person name="Bieker V.C."/>
            <person name="Martin M.D."/>
            <person name="Gilbert T."/>
            <person name="Hodgins K."/>
            <person name="Battlay P."/>
            <person name="Petersen B."/>
            <person name="Wilson J."/>
        </authorList>
    </citation>
    <scope>NUCLEOTIDE SEQUENCE</scope>
    <source>
        <strain evidence="11">AA19_3_7</strain>
        <tissue evidence="11">Leaf</tissue>
    </source>
</reference>
<keyword evidence="2" id="KW-0723">Serine/threonine-protein kinase</keyword>
<protein>
    <recommendedName>
        <fullName evidence="1">non-specific serine/threonine protein kinase</fullName>
        <ecNumber evidence="1">2.7.11.1</ecNumber>
    </recommendedName>
</protein>
<feature type="domain" description="Apple" evidence="10">
    <location>
        <begin position="105"/>
        <end position="197"/>
    </location>
</feature>
<dbReference type="Proteomes" id="UP001206925">
    <property type="component" value="Unassembled WGS sequence"/>
</dbReference>
<comment type="catalytic activity">
    <reaction evidence="8">
        <text>L-seryl-[protein] + ATP = O-phospho-L-seryl-[protein] + ADP + H(+)</text>
        <dbReference type="Rhea" id="RHEA:17989"/>
        <dbReference type="Rhea" id="RHEA-COMP:9863"/>
        <dbReference type="Rhea" id="RHEA-COMP:11604"/>
        <dbReference type="ChEBI" id="CHEBI:15378"/>
        <dbReference type="ChEBI" id="CHEBI:29999"/>
        <dbReference type="ChEBI" id="CHEBI:30616"/>
        <dbReference type="ChEBI" id="CHEBI:83421"/>
        <dbReference type="ChEBI" id="CHEBI:456216"/>
        <dbReference type="EC" id="2.7.11.1"/>
    </reaction>
</comment>
<name>A0AAD5BWD2_AMBAR</name>
<evidence type="ECO:0000256" key="7">
    <source>
        <dbReference type="ARBA" id="ARBA00047899"/>
    </source>
</evidence>
<dbReference type="InterPro" id="IPR003609">
    <property type="entry name" value="Pan_app"/>
</dbReference>
<comment type="caution">
    <text evidence="11">The sequence shown here is derived from an EMBL/GenBank/DDBJ whole genome shotgun (WGS) entry which is preliminary data.</text>
</comment>
<accession>A0AAD5BWD2</accession>
<dbReference type="SUPFAM" id="SSF56112">
    <property type="entry name" value="Protein kinase-like (PK-like)"/>
    <property type="match status" value="1"/>
</dbReference>
<keyword evidence="12" id="KW-1185">Reference proteome</keyword>
<dbReference type="SMART" id="SM00220">
    <property type="entry name" value="S_TKc"/>
    <property type="match status" value="1"/>
</dbReference>
<evidence type="ECO:0000256" key="5">
    <source>
        <dbReference type="ARBA" id="ARBA00022777"/>
    </source>
</evidence>
<dbReference type="Pfam" id="PF00069">
    <property type="entry name" value="Pkinase"/>
    <property type="match status" value="1"/>
</dbReference>
<proteinExistence type="predicted"/>
<evidence type="ECO:0000256" key="4">
    <source>
        <dbReference type="ARBA" id="ARBA00022741"/>
    </source>
</evidence>
<dbReference type="SMART" id="SM00473">
    <property type="entry name" value="PAN_AP"/>
    <property type="match status" value="1"/>
</dbReference>
<dbReference type="InterPro" id="IPR000719">
    <property type="entry name" value="Prot_kinase_dom"/>
</dbReference>
<dbReference type="Gene3D" id="1.10.510.10">
    <property type="entry name" value="Transferase(Phosphotransferase) domain 1"/>
    <property type="match status" value="2"/>
</dbReference>
<dbReference type="PROSITE" id="PS50011">
    <property type="entry name" value="PROTEIN_KINASE_DOM"/>
    <property type="match status" value="1"/>
</dbReference>
<feature type="domain" description="Protein kinase" evidence="9">
    <location>
        <begin position="160"/>
        <end position="416"/>
    </location>
</feature>
<evidence type="ECO:0000313" key="12">
    <source>
        <dbReference type="Proteomes" id="UP001206925"/>
    </source>
</evidence>
<evidence type="ECO:0000256" key="3">
    <source>
        <dbReference type="ARBA" id="ARBA00022679"/>
    </source>
</evidence>
<dbReference type="FunFam" id="1.10.510.10:FF:001023">
    <property type="entry name" value="Os07g0541700 protein"/>
    <property type="match status" value="1"/>
</dbReference>
<dbReference type="PANTHER" id="PTHR27002:SF932">
    <property type="entry name" value="RECEPTOR-LIKE SERINE_THREONINE-PROTEIN KINASE"/>
    <property type="match status" value="1"/>
</dbReference>
<evidence type="ECO:0000313" key="11">
    <source>
        <dbReference type="EMBL" id="KAI7730635.1"/>
    </source>
</evidence>
<evidence type="ECO:0000256" key="1">
    <source>
        <dbReference type="ARBA" id="ARBA00012513"/>
    </source>
</evidence>
<dbReference type="PROSITE" id="PS50948">
    <property type="entry name" value="PAN"/>
    <property type="match status" value="1"/>
</dbReference>
<dbReference type="AlphaFoldDB" id="A0AAD5BWD2"/>
<gene>
    <name evidence="11" type="ORF">M8C21_015978</name>
</gene>
<dbReference type="Gene3D" id="3.50.4.10">
    <property type="entry name" value="Hepatocyte Growth Factor"/>
    <property type="match status" value="1"/>
</dbReference>
<keyword evidence="6" id="KW-0067">ATP-binding</keyword>
<keyword evidence="5" id="KW-0418">Kinase</keyword>
<evidence type="ECO:0000256" key="6">
    <source>
        <dbReference type="ARBA" id="ARBA00022840"/>
    </source>
</evidence>
<keyword evidence="4" id="KW-0547">Nucleotide-binding</keyword>
<dbReference type="Pfam" id="PF08276">
    <property type="entry name" value="PAN_2"/>
    <property type="match status" value="1"/>
</dbReference>
<dbReference type="CDD" id="cd01098">
    <property type="entry name" value="PAN_AP_plant"/>
    <property type="match status" value="1"/>
</dbReference>
<evidence type="ECO:0000256" key="2">
    <source>
        <dbReference type="ARBA" id="ARBA00022527"/>
    </source>
</evidence>
<dbReference type="EMBL" id="JAMZMK010010695">
    <property type="protein sequence ID" value="KAI7730635.1"/>
    <property type="molecule type" value="Genomic_DNA"/>
</dbReference>
<evidence type="ECO:0000259" key="9">
    <source>
        <dbReference type="PROSITE" id="PS50011"/>
    </source>
</evidence>
<evidence type="ECO:0000259" key="10">
    <source>
        <dbReference type="PROSITE" id="PS50948"/>
    </source>
</evidence>
<sequence length="416" mass="46479">MTFHNSPEDTIRNSDCNASYVQGRSQVVPDLNDSNDDLERVEGELGRMPSDQGTEDLDSVTLTENAGVSNSQLHIPTELVDEAAGYEPRDPEAWEASDCAGGCICKKPLHFGNGNRNGIADGFWKVAGVKLPDTRCSWYNVSMTLGECEMACKWNCSCTVYASLDIRNGGSGCLLRFNELLDTREYDVNQDIYIRMAASELEGAWHVNDEKNTSLHMEQLDDLHVFSLYEVSRATRNFSDSNKIGEGGFGYVYKGVLEDGKEITVKRLSETSQQARGVLYLHQDSRLQIIHRDLKASNILMDGDMNPKISDFGLARKFVGHDTTAKTKKVDGTYGYIPPEEFFQDGHSDNLLGHAWRLFKHHAEDRPTMLSVVLMLVSDGALHVPKQPAFFNEESSRELESLPSADECTITLLYVR</sequence>
<dbReference type="InterPro" id="IPR008271">
    <property type="entry name" value="Ser/Thr_kinase_AS"/>
</dbReference>
<dbReference type="InterPro" id="IPR011009">
    <property type="entry name" value="Kinase-like_dom_sf"/>
</dbReference>
<dbReference type="EC" id="2.7.11.1" evidence="1"/>
<dbReference type="PROSITE" id="PS00108">
    <property type="entry name" value="PROTEIN_KINASE_ST"/>
    <property type="match status" value="1"/>
</dbReference>
<dbReference type="GO" id="GO:0005886">
    <property type="term" value="C:plasma membrane"/>
    <property type="evidence" value="ECO:0007669"/>
    <property type="project" value="TreeGrafter"/>
</dbReference>
<comment type="catalytic activity">
    <reaction evidence="7">
        <text>L-threonyl-[protein] + ATP = O-phospho-L-threonyl-[protein] + ADP + H(+)</text>
        <dbReference type="Rhea" id="RHEA:46608"/>
        <dbReference type="Rhea" id="RHEA-COMP:11060"/>
        <dbReference type="Rhea" id="RHEA-COMP:11605"/>
        <dbReference type="ChEBI" id="CHEBI:15378"/>
        <dbReference type="ChEBI" id="CHEBI:30013"/>
        <dbReference type="ChEBI" id="CHEBI:30616"/>
        <dbReference type="ChEBI" id="CHEBI:61977"/>
        <dbReference type="ChEBI" id="CHEBI:456216"/>
        <dbReference type="EC" id="2.7.11.1"/>
    </reaction>
</comment>
<organism evidence="11 12">
    <name type="scientific">Ambrosia artemisiifolia</name>
    <name type="common">Common ragweed</name>
    <dbReference type="NCBI Taxonomy" id="4212"/>
    <lineage>
        <taxon>Eukaryota</taxon>
        <taxon>Viridiplantae</taxon>
        <taxon>Streptophyta</taxon>
        <taxon>Embryophyta</taxon>
        <taxon>Tracheophyta</taxon>
        <taxon>Spermatophyta</taxon>
        <taxon>Magnoliopsida</taxon>
        <taxon>eudicotyledons</taxon>
        <taxon>Gunneridae</taxon>
        <taxon>Pentapetalae</taxon>
        <taxon>asterids</taxon>
        <taxon>campanulids</taxon>
        <taxon>Asterales</taxon>
        <taxon>Asteraceae</taxon>
        <taxon>Asteroideae</taxon>
        <taxon>Heliantheae alliance</taxon>
        <taxon>Heliantheae</taxon>
        <taxon>Ambrosia</taxon>
    </lineage>
</organism>
<evidence type="ECO:0000256" key="8">
    <source>
        <dbReference type="ARBA" id="ARBA00048679"/>
    </source>
</evidence>
<dbReference type="GO" id="GO:0005524">
    <property type="term" value="F:ATP binding"/>
    <property type="evidence" value="ECO:0007669"/>
    <property type="project" value="UniProtKB-KW"/>
</dbReference>